<dbReference type="PROSITE" id="PS50109">
    <property type="entry name" value="HIS_KIN"/>
    <property type="match status" value="1"/>
</dbReference>
<feature type="domain" description="HAMP" evidence="11">
    <location>
        <begin position="167"/>
        <end position="219"/>
    </location>
</feature>
<dbReference type="AlphaFoldDB" id="A0A926I6F3"/>
<dbReference type="SMART" id="SM00388">
    <property type="entry name" value="HisKA"/>
    <property type="match status" value="1"/>
</dbReference>
<evidence type="ECO:0000259" key="10">
    <source>
        <dbReference type="PROSITE" id="PS50109"/>
    </source>
</evidence>
<dbReference type="SUPFAM" id="SSF55874">
    <property type="entry name" value="ATPase domain of HSP90 chaperone/DNA topoisomerase II/histidine kinase"/>
    <property type="match status" value="1"/>
</dbReference>
<dbReference type="Gene3D" id="1.10.287.130">
    <property type="match status" value="1"/>
</dbReference>
<keyword evidence="7" id="KW-0902">Two-component regulatory system</keyword>
<dbReference type="InterPro" id="IPR003661">
    <property type="entry name" value="HisK_dim/P_dom"/>
</dbReference>
<keyword evidence="4" id="KW-0597">Phosphoprotein</keyword>
<dbReference type="InterPro" id="IPR003660">
    <property type="entry name" value="HAMP_dom"/>
</dbReference>
<dbReference type="InterPro" id="IPR004358">
    <property type="entry name" value="Sig_transdc_His_kin-like_C"/>
</dbReference>
<dbReference type="SMART" id="SM00387">
    <property type="entry name" value="HATPase_c"/>
    <property type="match status" value="1"/>
</dbReference>
<dbReference type="PANTHER" id="PTHR43711:SF1">
    <property type="entry name" value="HISTIDINE KINASE 1"/>
    <property type="match status" value="1"/>
</dbReference>
<dbReference type="PRINTS" id="PR00344">
    <property type="entry name" value="BCTRLSENSOR"/>
</dbReference>
<feature type="domain" description="Histidine kinase" evidence="10">
    <location>
        <begin position="227"/>
        <end position="440"/>
    </location>
</feature>
<evidence type="ECO:0000313" key="13">
    <source>
        <dbReference type="Proteomes" id="UP000610760"/>
    </source>
</evidence>
<evidence type="ECO:0000256" key="2">
    <source>
        <dbReference type="ARBA" id="ARBA00004370"/>
    </source>
</evidence>
<dbReference type="EMBL" id="JACRSV010000001">
    <property type="protein sequence ID" value="MBC8558929.1"/>
    <property type="molecule type" value="Genomic_DNA"/>
</dbReference>
<evidence type="ECO:0000256" key="6">
    <source>
        <dbReference type="ARBA" id="ARBA00022777"/>
    </source>
</evidence>
<evidence type="ECO:0000256" key="1">
    <source>
        <dbReference type="ARBA" id="ARBA00000085"/>
    </source>
</evidence>
<dbReference type="SUPFAM" id="SSF158472">
    <property type="entry name" value="HAMP domain-like"/>
    <property type="match status" value="1"/>
</dbReference>
<keyword evidence="9" id="KW-1133">Transmembrane helix</keyword>
<evidence type="ECO:0000259" key="11">
    <source>
        <dbReference type="PROSITE" id="PS50885"/>
    </source>
</evidence>
<feature type="transmembrane region" description="Helical" evidence="9">
    <location>
        <begin position="12"/>
        <end position="36"/>
    </location>
</feature>
<dbReference type="FunFam" id="1.10.287.130:FF:000001">
    <property type="entry name" value="Two-component sensor histidine kinase"/>
    <property type="match status" value="1"/>
</dbReference>
<dbReference type="InterPro" id="IPR036097">
    <property type="entry name" value="HisK_dim/P_sf"/>
</dbReference>
<dbReference type="InterPro" id="IPR003594">
    <property type="entry name" value="HATPase_dom"/>
</dbReference>
<dbReference type="Gene3D" id="3.30.565.10">
    <property type="entry name" value="Histidine kinase-like ATPase, C-terminal domain"/>
    <property type="match status" value="1"/>
</dbReference>
<dbReference type="Gene3D" id="6.10.340.10">
    <property type="match status" value="1"/>
</dbReference>
<name>A0A926I6F3_9FIRM</name>
<keyword evidence="8 9" id="KW-0472">Membrane</keyword>
<keyword evidence="5" id="KW-0808">Transferase</keyword>
<accession>A0A926I6F3</accession>
<proteinExistence type="predicted"/>
<protein>
    <recommendedName>
        <fullName evidence="3">histidine kinase</fullName>
        <ecNumber evidence="3">2.7.13.3</ecNumber>
    </recommendedName>
</protein>
<dbReference type="InterPro" id="IPR050736">
    <property type="entry name" value="Sensor_HK_Regulatory"/>
</dbReference>
<dbReference type="GO" id="GO:0016020">
    <property type="term" value="C:membrane"/>
    <property type="evidence" value="ECO:0007669"/>
    <property type="project" value="UniProtKB-SubCell"/>
</dbReference>
<keyword evidence="13" id="KW-1185">Reference proteome</keyword>
<evidence type="ECO:0000256" key="4">
    <source>
        <dbReference type="ARBA" id="ARBA00022553"/>
    </source>
</evidence>
<dbReference type="CDD" id="cd00082">
    <property type="entry name" value="HisKA"/>
    <property type="match status" value="1"/>
</dbReference>
<comment type="caution">
    <text evidence="12">The sequence shown here is derived from an EMBL/GenBank/DDBJ whole genome shotgun (WGS) entry which is preliminary data.</text>
</comment>
<evidence type="ECO:0000256" key="5">
    <source>
        <dbReference type="ARBA" id="ARBA00022679"/>
    </source>
</evidence>
<dbReference type="CDD" id="cd06225">
    <property type="entry name" value="HAMP"/>
    <property type="match status" value="1"/>
</dbReference>
<dbReference type="Proteomes" id="UP000610760">
    <property type="component" value="Unassembled WGS sequence"/>
</dbReference>
<dbReference type="InterPro" id="IPR036890">
    <property type="entry name" value="HATPase_C_sf"/>
</dbReference>
<evidence type="ECO:0000256" key="3">
    <source>
        <dbReference type="ARBA" id="ARBA00012438"/>
    </source>
</evidence>
<dbReference type="CDD" id="cd00075">
    <property type="entry name" value="HATPase"/>
    <property type="match status" value="1"/>
</dbReference>
<comment type="catalytic activity">
    <reaction evidence="1">
        <text>ATP + protein L-histidine = ADP + protein N-phospho-L-histidine.</text>
        <dbReference type="EC" id="2.7.13.3"/>
    </reaction>
</comment>
<keyword evidence="9" id="KW-0812">Transmembrane</keyword>
<dbReference type="SMART" id="SM00304">
    <property type="entry name" value="HAMP"/>
    <property type="match status" value="1"/>
</dbReference>
<keyword evidence="6 12" id="KW-0418">Kinase</keyword>
<dbReference type="PANTHER" id="PTHR43711">
    <property type="entry name" value="TWO-COMPONENT HISTIDINE KINASE"/>
    <property type="match status" value="1"/>
</dbReference>
<reference evidence="12" key="1">
    <citation type="submission" date="2020-08" db="EMBL/GenBank/DDBJ databases">
        <title>Genome public.</title>
        <authorList>
            <person name="Liu C."/>
            <person name="Sun Q."/>
        </authorList>
    </citation>
    <scope>NUCLEOTIDE SEQUENCE</scope>
    <source>
        <strain evidence="12">NSJ-33</strain>
    </source>
</reference>
<dbReference type="PROSITE" id="PS50885">
    <property type="entry name" value="HAMP"/>
    <property type="match status" value="1"/>
</dbReference>
<evidence type="ECO:0000313" key="12">
    <source>
        <dbReference type="EMBL" id="MBC8558929.1"/>
    </source>
</evidence>
<dbReference type="RefSeq" id="WP_249293826.1">
    <property type="nucleotide sequence ID" value="NZ_JACRSV010000001.1"/>
</dbReference>
<dbReference type="EC" id="2.7.13.3" evidence="3"/>
<dbReference type="Pfam" id="PF00512">
    <property type="entry name" value="HisKA"/>
    <property type="match status" value="1"/>
</dbReference>
<evidence type="ECO:0000256" key="7">
    <source>
        <dbReference type="ARBA" id="ARBA00023012"/>
    </source>
</evidence>
<evidence type="ECO:0000256" key="8">
    <source>
        <dbReference type="ARBA" id="ARBA00023136"/>
    </source>
</evidence>
<feature type="transmembrane region" description="Helical" evidence="9">
    <location>
        <begin position="143"/>
        <end position="170"/>
    </location>
</feature>
<dbReference type="SUPFAM" id="SSF47384">
    <property type="entry name" value="Homodimeric domain of signal transducing histidine kinase"/>
    <property type="match status" value="1"/>
</dbReference>
<dbReference type="Pfam" id="PF00672">
    <property type="entry name" value="HAMP"/>
    <property type="match status" value="1"/>
</dbReference>
<comment type="subcellular location">
    <subcellularLocation>
        <location evidence="2">Membrane</location>
    </subcellularLocation>
</comment>
<dbReference type="GO" id="GO:0000155">
    <property type="term" value="F:phosphorelay sensor kinase activity"/>
    <property type="evidence" value="ECO:0007669"/>
    <property type="project" value="InterPro"/>
</dbReference>
<dbReference type="InterPro" id="IPR005467">
    <property type="entry name" value="His_kinase_dom"/>
</dbReference>
<dbReference type="Pfam" id="PF02518">
    <property type="entry name" value="HATPase_c"/>
    <property type="match status" value="1"/>
</dbReference>
<sequence>MKHRVRSSIRVKIALIFIGVFLLSCLLSFFITSFMVQDYTHDTLETNLEQVLNSVNALAEDTALSSEKIASILTNDMYQVFLYEQLQVDALHLTEEQLQKLGGGELIYISGEDRTFHLGQIAARPGEYFILSINMESSILRPIYMLVFLTLVLCLMIGSVLMCFAISFVIKPVGMLTTAAKRVAGGDFDTKVFYRSEDEIGELVDNFNRMARELGSMEHMRRDFLSNVSHEFKTPIASIQGFAKLLKSPELSDEERQNYLEIIEEESGRLSNLSSNMLKLTKIENQSIVPQKNRFSLDEQIRKAILLFANRWEAKNIEMDIQLDKVDFFGDEELMQQVWVNLIDNAVKFTGEGGNIAVYLRQIGTEVIVTVADDGVGIPADKQQRIFEKFYQADTSHASHGNGLGLSIVKSIIDLVGGAIDWQSREEEGTRFTIWLKNKPPEQKIPAPKRKSYRQ</sequence>
<organism evidence="12 13">
    <name type="scientific">Fumia xinanensis</name>
    <dbReference type="NCBI Taxonomy" id="2763659"/>
    <lineage>
        <taxon>Bacteria</taxon>
        <taxon>Bacillati</taxon>
        <taxon>Bacillota</taxon>
        <taxon>Clostridia</taxon>
        <taxon>Eubacteriales</taxon>
        <taxon>Oscillospiraceae</taxon>
        <taxon>Fumia</taxon>
    </lineage>
</organism>
<dbReference type="PROSITE" id="PS51257">
    <property type="entry name" value="PROKAR_LIPOPROTEIN"/>
    <property type="match status" value="1"/>
</dbReference>
<evidence type="ECO:0000256" key="9">
    <source>
        <dbReference type="SAM" id="Phobius"/>
    </source>
</evidence>
<gene>
    <name evidence="12" type="ORF">H8710_02480</name>
</gene>
<dbReference type="FunFam" id="3.30.565.10:FF:000006">
    <property type="entry name" value="Sensor histidine kinase WalK"/>
    <property type="match status" value="1"/>
</dbReference>